<dbReference type="Proteomes" id="UP001153069">
    <property type="component" value="Unassembled WGS sequence"/>
</dbReference>
<dbReference type="GO" id="GO:0008146">
    <property type="term" value="F:sulfotransferase activity"/>
    <property type="evidence" value="ECO:0007669"/>
    <property type="project" value="InterPro"/>
</dbReference>
<evidence type="ECO:0008006" key="3">
    <source>
        <dbReference type="Google" id="ProtNLM"/>
    </source>
</evidence>
<dbReference type="EMBL" id="CAICTM010001753">
    <property type="protein sequence ID" value="CAB9525957.1"/>
    <property type="molecule type" value="Genomic_DNA"/>
</dbReference>
<dbReference type="InterPro" id="IPR005331">
    <property type="entry name" value="Sulfotransferase"/>
</dbReference>
<accession>A0A9N8HUH9</accession>
<dbReference type="OrthoDB" id="56826at2759"/>
<organism evidence="1 2">
    <name type="scientific">Seminavis robusta</name>
    <dbReference type="NCBI Taxonomy" id="568900"/>
    <lineage>
        <taxon>Eukaryota</taxon>
        <taxon>Sar</taxon>
        <taxon>Stramenopiles</taxon>
        <taxon>Ochrophyta</taxon>
        <taxon>Bacillariophyta</taxon>
        <taxon>Bacillariophyceae</taxon>
        <taxon>Bacillariophycidae</taxon>
        <taxon>Naviculales</taxon>
        <taxon>Naviculaceae</taxon>
        <taxon>Seminavis</taxon>
    </lineage>
</organism>
<evidence type="ECO:0000313" key="1">
    <source>
        <dbReference type="EMBL" id="CAB9525957.1"/>
    </source>
</evidence>
<dbReference type="InterPro" id="IPR027417">
    <property type="entry name" value="P-loop_NTPase"/>
</dbReference>
<dbReference type="GO" id="GO:0016020">
    <property type="term" value="C:membrane"/>
    <property type="evidence" value="ECO:0007669"/>
    <property type="project" value="InterPro"/>
</dbReference>
<keyword evidence="2" id="KW-1185">Reference proteome</keyword>
<dbReference type="Gene3D" id="3.40.50.300">
    <property type="entry name" value="P-loop containing nucleotide triphosphate hydrolases"/>
    <property type="match status" value="1"/>
</dbReference>
<comment type="caution">
    <text evidence="1">The sequence shown here is derived from an EMBL/GenBank/DDBJ whole genome shotgun (WGS) entry which is preliminary data.</text>
</comment>
<dbReference type="Pfam" id="PF03567">
    <property type="entry name" value="Sulfotransfer_2"/>
    <property type="match status" value="1"/>
</dbReference>
<protein>
    <recommendedName>
        <fullName evidence="3">Sulfotransferase</fullName>
    </recommendedName>
</protein>
<reference evidence="1" key="1">
    <citation type="submission" date="2020-06" db="EMBL/GenBank/DDBJ databases">
        <authorList>
            <consortium name="Plant Systems Biology data submission"/>
        </authorList>
    </citation>
    <scope>NUCLEOTIDE SEQUENCE</scope>
    <source>
        <strain evidence="1">D6</strain>
    </source>
</reference>
<name>A0A9N8HUH9_9STRA</name>
<proteinExistence type="predicted"/>
<dbReference type="AlphaFoldDB" id="A0A9N8HUH9"/>
<sequence length="425" mass="47897">MISSSRSARGLLVIVGVVIVFGTTVIVQTHKLEFLRRRTLRSVFLGPRAPWNHTSTANISEGKAFKKTIACELPIPSIDKTGQQKSPRDSDASTCVLFYPERFFNSVGSTYKDQYEISKQVKTEHPVIHMTFKNDTFTTIDKNNAMSSRYPSSLTFLHIRKCAGTTMFRSLSGKSVQVPYTVNKYNRNMIKDMGIIRDIHIRQQRQSAEDSNPDAVVFSFVRDPVIRFLSSVGQIRHMGMGKVKLFRKCHNVLAREATFEEPSLNDRQDEPTNATIEASRALVQCMLDSIKDSITTTSTTNTSSHYTAHELSSPPPPEYNYIEQHMLPQAYELRARSLEHDISIHLMGMKQISSTLQTLVGIGSKNRHARSSRANDYTHGYYLYASILTDEMIADICQIYAVDVLLLKSTGLDSTLCDRVPGVLR</sequence>
<gene>
    <name evidence="1" type="ORF">SEMRO_1755_G295520.1</name>
</gene>
<evidence type="ECO:0000313" key="2">
    <source>
        <dbReference type="Proteomes" id="UP001153069"/>
    </source>
</evidence>